<keyword evidence="1" id="KW-0472">Membrane</keyword>
<sequence>MKKSKQAPQGHSLHSAFTMIELVFVIVVLGILASIAIPKFAATRTDAQISKARADIASVRSAILTDRQAHIIKGDPDYISGLSQNSTTLFDGNGTRELLMYGIKAGNTEGHWSTTDNAAPYLHYVYKVGGQDCAFTYNPTTGRFDLNASQDTICDKLVD</sequence>
<dbReference type="InterPro" id="IPR045584">
    <property type="entry name" value="Pilin-like"/>
</dbReference>
<evidence type="ECO:0000256" key="1">
    <source>
        <dbReference type="SAM" id="Phobius"/>
    </source>
</evidence>
<organism evidence="2 3">
    <name type="scientific">Sulfurimonas sediminis</name>
    <dbReference type="NCBI Taxonomy" id="2590020"/>
    <lineage>
        <taxon>Bacteria</taxon>
        <taxon>Pseudomonadati</taxon>
        <taxon>Campylobacterota</taxon>
        <taxon>Epsilonproteobacteria</taxon>
        <taxon>Campylobacterales</taxon>
        <taxon>Sulfurimonadaceae</taxon>
        <taxon>Sulfurimonas</taxon>
    </lineage>
</organism>
<keyword evidence="1" id="KW-0812">Transmembrane</keyword>
<proteinExistence type="predicted"/>
<dbReference type="Gene3D" id="3.30.700.10">
    <property type="entry name" value="Glycoprotein, Type 4 Pilin"/>
    <property type="match status" value="1"/>
</dbReference>
<dbReference type="EMBL" id="CP041235">
    <property type="protein sequence ID" value="QOP42786.1"/>
    <property type="molecule type" value="Genomic_DNA"/>
</dbReference>
<dbReference type="KEGG" id="ssei:FJR45_02000"/>
<name>A0A7M1AZR1_9BACT</name>
<dbReference type="AlphaFoldDB" id="A0A7M1AZR1"/>
<accession>A0A7M1AZR1</accession>
<dbReference type="Proteomes" id="UP000593719">
    <property type="component" value="Chromosome"/>
</dbReference>
<dbReference type="SUPFAM" id="SSF54523">
    <property type="entry name" value="Pili subunits"/>
    <property type="match status" value="1"/>
</dbReference>
<evidence type="ECO:0000313" key="2">
    <source>
        <dbReference type="EMBL" id="QOP42786.1"/>
    </source>
</evidence>
<keyword evidence="1" id="KW-1133">Transmembrane helix</keyword>
<reference evidence="2 3" key="1">
    <citation type="submission" date="2019-06" db="EMBL/GenBank/DDBJ databases">
        <title>Sulfurimonas gotlandica sp. nov., a chemoautotrophic and psychrotolerant epsilonproteobacterium isolated from a pelagic redoxcline, and an emended description of the genus Sulfurimonas.</title>
        <authorList>
            <person name="Wang S."/>
            <person name="Jiang L."/>
            <person name="Shao Z."/>
        </authorList>
    </citation>
    <scope>NUCLEOTIDE SEQUENCE [LARGE SCALE GENOMIC DNA]</scope>
    <source>
        <strain evidence="2 3">S2-6</strain>
    </source>
</reference>
<protein>
    <submittedName>
        <fullName evidence="2">Type II secretion system protein</fullName>
    </submittedName>
</protein>
<dbReference type="InterPro" id="IPR012902">
    <property type="entry name" value="N_methyl_site"/>
</dbReference>
<dbReference type="RefSeq" id="WP_226966456.1">
    <property type="nucleotide sequence ID" value="NZ_CP041235.1"/>
</dbReference>
<keyword evidence="3" id="KW-1185">Reference proteome</keyword>
<feature type="transmembrane region" description="Helical" evidence="1">
    <location>
        <begin position="12"/>
        <end position="37"/>
    </location>
</feature>
<dbReference type="NCBIfam" id="TIGR02532">
    <property type="entry name" value="IV_pilin_GFxxxE"/>
    <property type="match status" value="1"/>
</dbReference>
<evidence type="ECO:0000313" key="3">
    <source>
        <dbReference type="Proteomes" id="UP000593719"/>
    </source>
</evidence>
<gene>
    <name evidence="2" type="ORF">FJR45_02000</name>
</gene>